<comment type="subcellular location">
    <subcellularLocation>
        <location evidence="8">Cell membrane</location>
        <topology evidence="8">Peripheral membrane protein</topology>
    </subcellularLocation>
    <subcellularLocation>
        <location evidence="1">Membrane</location>
    </subcellularLocation>
</comment>
<evidence type="ECO:0000256" key="6">
    <source>
        <dbReference type="ARBA" id="ARBA00023196"/>
    </source>
</evidence>
<dbReference type="EMBL" id="PNHG01000005">
    <property type="protein sequence ID" value="PMC64638.1"/>
    <property type="molecule type" value="Genomic_DNA"/>
</dbReference>
<dbReference type="PROSITE" id="PS00389">
    <property type="entry name" value="ATPASE_DELTA"/>
    <property type="match status" value="1"/>
</dbReference>
<evidence type="ECO:0000256" key="7">
    <source>
        <dbReference type="ARBA" id="ARBA00023310"/>
    </source>
</evidence>
<evidence type="ECO:0000256" key="1">
    <source>
        <dbReference type="ARBA" id="ARBA00004370"/>
    </source>
</evidence>
<keyword evidence="8" id="KW-1003">Cell membrane</keyword>
<dbReference type="PANTHER" id="PTHR11910">
    <property type="entry name" value="ATP SYNTHASE DELTA CHAIN"/>
    <property type="match status" value="1"/>
</dbReference>
<comment type="function">
    <text evidence="8">F(1)F(0) ATP synthase produces ATP from ADP in the presence of a proton or sodium gradient. F-type ATPases consist of two structural domains, F(1) containing the extramembraneous catalytic core and F(0) containing the membrane proton channel, linked together by a central stalk and a peripheral stalk. During catalysis, ATP synthesis in the catalytic domain of F(1) is coupled via a rotary mechanism of the central stalk subunits to proton translocation.</text>
</comment>
<evidence type="ECO:0000256" key="2">
    <source>
        <dbReference type="ARBA" id="ARBA00022448"/>
    </source>
</evidence>
<keyword evidence="4 8" id="KW-0406">Ion transport</keyword>
<comment type="similarity">
    <text evidence="8">Belongs to the ATPase delta chain family.</text>
</comment>
<comment type="caution">
    <text evidence="9">The sequence shown here is derived from an EMBL/GenBank/DDBJ whole genome shotgun (WGS) entry which is preliminary data.</text>
</comment>
<keyword evidence="3 8" id="KW-0375">Hydrogen ion transport</keyword>
<dbReference type="NCBIfam" id="NF009967">
    <property type="entry name" value="PRK13430.1"/>
    <property type="match status" value="1"/>
</dbReference>
<keyword evidence="2 8" id="KW-0813">Transport</keyword>
<dbReference type="PRINTS" id="PR00125">
    <property type="entry name" value="ATPASEDELTA"/>
</dbReference>
<dbReference type="GO" id="GO:0045259">
    <property type="term" value="C:proton-transporting ATP synthase complex"/>
    <property type="evidence" value="ECO:0007669"/>
    <property type="project" value="UniProtKB-KW"/>
</dbReference>
<dbReference type="InterPro" id="IPR026015">
    <property type="entry name" value="ATP_synth_OSCP/delta_N_sf"/>
</dbReference>
<keyword evidence="5 8" id="KW-0472">Membrane</keyword>
<evidence type="ECO:0000313" key="9">
    <source>
        <dbReference type="EMBL" id="PMC64638.1"/>
    </source>
</evidence>
<name>A0A2N6T5N7_9CORY</name>
<evidence type="ECO:0000256" key="5">
    <source>
        <dbReference type="ARBA" id="ARBA00023136"/>
    </source>
</evidence>
<comment type="function">
    <text evidence="8">This protein is part of the stalk that links CF(0) to CF(1). It either transmits conformational changes from CF(0) to CF(1) or is implicated in proton conduction.</text>
</comment>
<keyword evidence="7 8" id="KW-0066">ATP synthesis</keyword>
<keyword evidence="10" id="KW-1185">Reference proteome</keyword>
<keyword evidence="9" id="KW-0378">Hydrolase</keyword>
<dbReference type="Proteomes" id="UP000235836">
    <property type="component" value="Unassembled WGS sequence"/>
</dbReference>
<accession>A0A2N6T5N7</accession>
<dbReference type="NCBIfam" id="TIGR01145">
    <property type="entry name" value="ATP_synt_delta"/>
    <property type="match status" value="1"/>
</dbReference>
<reference evidence="9 10" key="1">
    <citation type="submission" date="2017-09" db="EMBL/GenBank/DDBJ databases">
        <title>Bacterial strain isolated from the female urinary microbiota.</title>
        <authorList>
            <person name="Thomas-White K."/>
            <person name="Kumar N."/>
            <person name="Forster S."/>
            <person name="Putonti C."/>
            <person name="Lawley T."/>
            <person name="Wolfe A.J."/>
        </authorList>
    </citation>
    <scope>NUCLEOTIDE SEQUENCE [LARGE SCALE GENOMIC DNA]</scope>
    <source>
        <strain evidence="9 10">UMB0792</strain>
    </source>
</reference>
<dbReference type="AlphaFoldDB" id="A0A2N6T5N7"/>
<gene>
    <name evidence="8" type="primary">atpH</name>
    <name evidence="9" type="ORF">CJ203_04900</name>
</gene>
<dbReference type="RefSeq" id="WP_102723763.1">
    <property type="nucleotide sequence ID" value="NZ_JBHRZL010000016.1"/>
</dbReference>
<dbReference type="Pfam" id="PF00213">
    <property type="entry name" value="OSCP"/>
    <property type="match status" value="1"/>
</dbReference>
<sequence>MRAASREALSNVAQKLDAFIRDTDSADTVSVAAQIGTELFLVVDQLEKDRTLRVAVADSSLAEEQRTGIISEVFGGKVAEPTLNILREAAAQVWSTPREFRAGLVHLGRRALLRGAESEGKLETVEGELFALSRLLERESELTQLLSDRTATADQKRSLLANVLYGKVSMYTEALALQVVGRPEKNPVDDIAGISRESAELTGKTVAEVTSAAKLSASQRDVLAEKLGKIYGREMAIHTEVDPSLLGGVTIRVGDEQIDGSTRGKLARLRADMAANTAY</sequence>
<evidence type="ECO:0000313" key="10">
    <source>
        <dbReference type="Proteomes" id="UP000235836"/>
    </source>
</evidence>
<dbReference type="InterPro" id="IPR020781">
    <property type="entry name" value="ATPase_OSCP/d_CS"/>
</dbReference>
<organism evidence="9 10">
    <name type="scientific">Corynebacterium tuscaniense</name>
    <dbReference type="NCBI Taxonomy" id="302449"/>
    <lineage>
        <taxon>Bacteria</taxon>
        <taxon>Bacillati</taxon>
        <taxon>Actinomycetota</taxon>
        <taxon>Actinomycetes</taxon>
        <taxon>Mycobacteriales</taxon>
        <taxon>Corynebacteriaceae</taxon>
        <taxon>Corynebacterium</taxon>
    </lineage>
</organism>
<dbReference type="GO" id="GO:0046933">
    <property type="term" value="F:proton-transporting ATP synthase activity, rotational mechanism"/>
    <property type="evidence" value="ECO:0007669"/>
    <property type="project" value="UniProtKB-UniRule"/>
</dbReference>
<dbReference type="GO" id="GO:0016787">
    <property type="term" value="F:hydrolase activity"/>
    <property type="evidence" value="ECO:0007669"/>
    <property type="project" value="UniProtKB-KW"/>
</dbReference>
<protein>
    <recommendedName>
        <fullName evidence="8">ATP synthase subunit delta</fullName>
    </recommendedName>
    <alternativeName>
        <fullName evidence="8">ATP synthase F(1) sector subunit delta</fullName>
    </alternativeName>
    <alternativeName>
        <fullName evidence="8">F-type ATPase subunit delta</fullName>
        <shortName evidence="8">F-ATPase subunit delta</shortName>
    </alternativeName>
</protein>
<dbReference type="HAMAP" id="MF_01416">
    <property type="entry name" value="ATP_synth_delta_bact"/>
    <property type="match status" value="1"/>
</dbReference>
<evidence type="ECO:0000256" key="8">
    <source>
        <dbReference type="HAMAP-Rule" id="MF_01416"/>
    </source>
</evidence>
<evidence type="ECO:0000256" key="3">
    <source>
        <dbReference type="ARBA" id="ARBA00022781"/>
    </source>
</evidence>
<keyword evidence="6 8" id="KW-0139">CF(1)</keyword>
<dbReference type="Gene3D" id="1.10.520.20">
    <property type="entry name" value="N-terminal domain of the delta subunit of the F1F0-ATP synthase"/>
    <property type="match status" value="1"/>
</dbReference>
<proteinExistence type="inferred from homology"/>
<evidence type="ECO:0000256" key="4">
    <source>
        <dbReference type="ARBA" id="ARBA00023065"/>
    </source>
</evidence>
<dbReference type="InterPro" id="IPR000711">
    <property type="entry name" value="ATPase_OSCP/dsu"/>
</dbReference>
<dbReference type="GO" id="GO:0005886">
    <property type="term" value="C:plasma membrane"/>
    <property type="evidence" value="ECO:0007669"/>
    <property type="project" value="UniProtKB-SubCell"/>
</dbReference>